<keyword evidence="5" id="KW-0472">Membrane</keyword>
<comment type="pathway">
    <text evidence="2">Purine metabolism; 3',5'-cyclic di-GMP biosynthesis.</text>
</comment>
<dbReference type="CDD" id="cd12915">
    <property type="entry name" value="PDC2_DGC_like"/>
    <property type="match status" value="1"/>
</dbReference>
<dbReference type="InterPro" id="IPR029787">
    <property type="entry name" value="Nucleotide_cyclase"/>
</dbReference>
<comment type="caution">
    <text evidence="7">The sequence shown here is derived from an EMBL/GenBank/DDBJ whole genome shotgun (WGS) entry which is preliminary data.</text>
</comment>
<dbReference type="InterPro" id="IPR000160">
    <property type="entry name" value="GGDEF_dom"/>
</dbReference>
<dbReference type="GO" id="GO:0043709">
    <property type="term" value="P:cell adhesion involved in single-species biofilm formation"/>
    <property type="evidence" value="ECO:0007669"/>
    <property type="project" value="TreeGrafter"/>
</dbReference>
<dbReference type="CDD" id="cd12914">
    <property type="entry name" value="PDC1_DGC_like"/>
    <property type="match status" value="1"/>
</dbReference>
<dbReference type="EMBL" id="PJZH01000004">
    <property type="protein sequence ID" value="PLR37534.1"/>
    <property type="molecule type" value="Genomic_DNA"/>
</dbReference>
<dbReference type="SMART" id="SM00267">
    <property type="entry name" value="GGDEF"/>
    <property type="match status" value="1"/>
</dbReference>
<dbReference type="SUPFAM" id="SSF103190">
    <property type="entry name" value="Sensory domain-like"/>
    <property type="match status" value="1"/>
</dbReference>
<proteinExistence type="predicted"/>
<dbReference type="Proteomes" id="UP000234503">
    <property type="component" value="Unassembled WGS sequence"/>
</dbReference>
<dbReference type="PROSITE" id="PS50887">
    <property type="entry name" value="GGDEF"/>
    <property type="match status" value="1"/>
</dbReference>
<accession>A0A2N5E7R7</accession>
<dbReference type="PANTHER" id="PTHR45138:SF9">
    <property type="entry name" value="DIGUANYLATE CYCLASE DGCM-RELATED"/>
    <property type="match status" value="1"/>
</dbReference>
<dbReference type="SUPFAM" id="SSF55073">
    <property type="entry name" value="Nucleotide cyclase"/>
    <property type="match status" value="1"/>
</dbReference>
<comment type="catalytic activity">
    <reaction evidence="4">
        <text>2 GTP = 3',3'-c-di-GMP + 2 diphosphate</text>
        <dbReference type="Rhea" id="RHEA:24898"/>
        <dbReference type="ChEBI" id="CHEBI:33019"/>
        <dbReference type="ChEBI" id="CHEBI:37565"/>
        <dbReference type="ChEBI" id="CHEBI:58805"/>
        <dbReference type="EC" id="2.7.7.65"/>
    </reaction>
</comment>
<dbReference type="AlphaFoldDB" id="A0A2N5E7R7"/>
<dbReference type="InterPro" id="IPR050469">
    <property type="entry name" value="Diguanylate_Cyclase"/>
</dbReference>
<dbReference type="InterPro" id="IPR043128">
    <property type="entry name" value="Rev_trsase/Diguanyl_cyclase"/>
</dbReference>
<reference evidence="7 8" key="1">
    <citation type="submission" date="2017-12" db="EMBL/GenBank/DDBJ databases">
        <title>Characterization of six clinical isolates of Enterochimera gen. nov., a novel genus of the Yersiniaciae family and the three species Enterochimera arupensis sp. nov., Enterochimera coloradensis sp. nov, and Enterochimera californica sp. nov.</title>
        <authorList>
            <person name="Rossi A."/>
            <person name="Fisher M."/>
        </authorList>
    </citation>
    <scope>NUCLEOTIDE SEQUENCE [LARGE SCALE GENOMIC DNA]</scope>
    <source>
        <strain evidence="8">2016-Iso4</strain>
    </source>
</reference>
<evidence type="ECO:0000256" key="1">
    <source>
        <dbReference type="ARBA" id="ARBA00001946"/>
    </source>
</evidence>
<dbReference type="CDD" id="cd01949">
    <property type="entry name" value="GGDEF"/>
    <property type="match status" value="1"/>
</dbReference>
<gene>
    <name evidence="7" type="ORF">CYR32_06905</name>
</gene>
<dbReference type="NCBIfam" id="TIGR00254">
    <property type="entry name" value="GGDEF"/>
    <property type="match status" value="1"/>
</dbReference>
<dbReference type="GO" id="GO:0052621">
    <property type="term" value="F:diguanylate cyclase activity"/>
    <property type="evidence" value="ECO:0007669"/>
    <property type="project" value="UniProtKB-EC"/>
</dbReference>
<sequence length="497" mass="55627">MVIFLIIMSVAVVGINGWTLWDSYDRTLRATHDQAQNLSISLARQAEDTFLQVEITLTDIARELNGKSPANVPVEALSSVLRGRQAVLPQLRGLFIYDTEGNWVATSGTYIPARANNADREYFIWHRTHATQEIHIGRVIRSRSTGDLVIPVSMRLINTEGRFSGVVLATVSIDYFRQHYSYYVLSERSLLGLFMADSTVMYVRPFPDSVINTSLSTSPLFTHALKSSASGSDTWRSAMDNQVRIFGYARLNRYPLIVAAGYDKQDIQAQWRADNLLNVILSMAMLAALFLLGFFVLRQVRVSMKNHLEMTQLRDDLTTINHTLQALALVDGLTGLANRRQFDIFLEQSLQRSARNQEPVSLIMMDIDFFKRYNDAYGHVAGDECLKKVGEALLHLPHRQSDLIARYGGEEFAIVLPYTGIKDAAKFAQRAVEAVRAIGLRHGETEIAEKIVTISAGSYSCVVKGNAPDARTFKEQADQALYQAKHTGRNRAISSEG</sequence>
<evidence type="ECO:0000259" key="6">
    <source>
        <dbReference type="PROSITE" id="PS50887"/>
    </source>
</evidence>
<dbReference type="Pfam" id="PF22588">
    <property type="entry name" value="dCache_1_like"/>
    <property type="match status" value="1"/>
</dbReference>
<organism evidence="7 8">
    <name type="scientific">Chimaeribacter coloradensis</name>
    <dbReference type="NCBI Taxonomy" id="2060068"/>
    <lineage>
        <taxon>Bacteria</taxon>
        <taxon>Pseudomonadati</taxon>
        <taxon>Pseudomonadota</taxon>
        <taxon>Gammaproteobacteria</taxon>
        <taxon>Enterobacterales</taxon>
        <taxon>Yersiniaceae</taxon>
        <taxon>Chimaeribacter</taxon>
    </lineage>
</organism>
<evidence type="ECO:0000256" key="3">
    <source>
        <dbReference type="ARBA" id="ARBA00012528"/>
    </source>
</evidence>
<dbReference type="PANTHER" id="PTHR45138">
    <property type="entry name" value="REGULATORY COMPONENTS OF SENSORY TRANSDUCTION SYSTEM"/>
    <property type="match status" value="1"/>
</dbReference>
<evidence type="ECO:0000256" key="5">
    <source>
        <dbReference type="SAM" id="Phobius"/>
    </source>
</evidence>
<dbReference type="InterPro" id="IPR029151">
    <property type="entry name" value="Sensor-like_sf"/>
</dbReference>
<evidence type="ECO:0000256" key="4">
    <source>
        <dbReference type="ARBA" id="ARBA00034247"/>
    </source>
</evidence>
<dbReference type="GO" id="GO:0005886">
    <property type="term" value="C:plasma membrane"/>
    <property type="evidence" value="ECO:0007669"/>
    <property type="project" value="TreeGrafter"/>
</dbReference>
<name>A0A2N5E7R7_9GAMM</name>
<dbReference type="Gene3D" id="3.30.450.20">
    <property type="entry name" value="PAS domain"/>
    <property type="match status" value="2"/>
</dbReference>
<feature type="domain" description="GGDEF" evidence="6">
    <location>
        <begin position="358"/>
        <end position="497"/>
    </location>
</feature>
<feature type="transmembrane region" description="Helical" evidence="5">
    <location>
        <begin position="276"/>
        <end position="297"/>
    </location>
</feature>
<dbReference type="InterPro" id="IPR054327">
    <property type="entry name" value="His-kinase-like_sensor"/>
</dbReference>
<dbReference type="EC" id="2.7.7.65" evidence="3"/>
<dbReference type="FunFam" id="3.30.70.270:FF:000001">
    <property type="entry name" value="Diguanylate cyclase domain protein"/>
    <property type="match status" value="1"/>
</dbReference>
<keyword evidence="5" id="KW-1133">Transmembrane helix</keyword>
<keyword evidence="5" id="KW-0812">Transmembrane</keyword>
<evidence type="ECO:0000313" key="7">
    <source>
        <dbReference type="EMBL" id="PLR37534.1"/>
    </source>
</evidence>
<dbReference type="OrthoDB" id="9812260at2"/>
<dbReference type="Pfam" id="PF00990">
    <property type="entry name" value="GGDEF"/>
    <property type="match status" value="1"/>
</dbReference>
<dbReference type="GO" id="GO:1902201">
    <property type="term" value="P:negative regulation of bacterial-type flagellum-dependent cell motility"/>
    <property type="evidence" value="ECO:0007669"/>
    <property type="project" value="TreeGrafter"/>
</dbReference>
<evidence type="ECO:0000313" key="8">
    <source>
        <dbReference type="Proteomes" id="UP000234503"/>
    </source>
</evidence>
<dbReference type="Gene3D" id="3.30.70.270">
    <property type="match status" value="1"/>
</dbReference>
<evidence type="ECO:0000256" key="2">
    <source>
        <dbReference type="ARBA" id="ARBA00004665"/>
    </source>
</evidence>
<protein>
    <recommendedName>
        <fullName evidence="3">diguanylate cyclase</fullName>
        <ecNumber evidence="3">2.7.7.65</ecNumber>
    </recommendedName>
</protein>
<keyword evidence="8" id="KW-1185">Reference proteome</keyword>
<comment type="cofactor">
    <cofactor evidence="1">
        <name>Mg(2+)</name>
        <dbReference type="ChEBI" id="CHEBI:18420"/>
    </cofactor>
</comment>